<dbReference type="PANTHER" id="PTHR12151:SF25">
    <property type="entry name" value="LINALOOL DEHYDRATASE_ISOMERASE DOMAIN-CONTAINING PROTEIN"/>
    <property type="match status" value="1"/>
</dbReference>
<evidence type="ECO:0000256" key="5">
    <source>
        <dbReference type="SAM" id="MobiDB-lite"/>
    </source>
</evidence>
<organism evidence="7 8">
    <name type="scientific">Mesorhizobium australicum</name>
    <dbReference type="NCBI Taxonomy" id="536018"/>
    <lineage>
        <taxon>Bacteria</taxon>
        <taxon>Pseudomonadati</taxon>
        <taxon>Pseudomonadota</taxon>
        <taxon>Alphaproteobacteria</taxon>
        <taxon>Hyphomicrobiales</taxon>
        <taxon>Phyllobacteriaceae</taxon>
        <taxon>Mesorhizobium</taxon>
    </lineage>
</organism>
<sequence length="257" mass="27108">MASEGTIKALAASPAMTTATFASTAAHSQAGSTPDDATELNGYRAPSASSATRTDIRPIRRGLLIAGFAAIILVAAAIAFVAFQSLADRNTTSTASIGGPFELVAQDGSTLSSADLSGVPFAVFFGFTHCPEVCPTTLWEMSEALKALGPDAEKLRVLFISIDPTRDTPEFLAQYLQSFDPRIVGLTGTEAQIAAVGKSYRAYWRKIPTDDGDYTMDHTASVYLMDTAGQFVGTIAYGEQSETRIGKLRKLMAGGTS</sequence>
<dbReference type="InterPro" id="IPR003782">
    <property type="entry name" value="SCO1/SenC"/>
</dbReference>
<feature type="binding site" evidence="3">
    <location>
        <position position="130"/>
    </location>
    <ligand>
        <name>Cu cation</name>
        <dbReference type="ChEBI" id="CHEBI:23378"/>
    </ligand>
</feature>
<evidence type="ECO:0000256" key="2">
    <source>
        <dbReference type="ARBA" id="ARBA00023008"/>
    </source>
</evidence>
<comment type="similarity">
    <text evidence="1">Belongs to the SCO1/2 family.</text>
</comment>
<accession>A0A1X7NFU1</accession>
<dbReference type="SUPFAM" id="SSF52833">
    <property type="entry name" value="Thioredoxin-like"/>
    <property type="match status" value="1"/>
</dbReference>
<dbReference type="InterPro" id="IPR036249">
    <property type="entry name" value="Thioredoxin-like_sf"/>
</dbReference>
<keyword evidence="6" id="KW-1133">Transmembrane helix</keyword>
<dbReference type="Proteomes" id="UP000193083">
    <property type="component" value="Unassembled WGS sequence"/>
</dbReference>
<evidence type="ECO:0000313" key="7">
    <source>
        <dbReference type="EMBL" id="SMH36580.1"/>
    </source>
</evidence>
<keyword evidence="8" id="KW-1185">Reference proteome</keyword>
<dbReference type="Gene3D" id="3.40.30.10">
    <property type="entry name" value="Glutaredoxin"/>
    <property type="match status" value="1"/>
</dbReference>
<evidence type="ECO:0000256" key="4">
    <source>
        <dbReference type="PIRSR" id="PIRSR603782-2"/>
    </source>
</evidence>
<keyword evidence="2 3" id="KW-0186">Copper</keyword>
<gene>
    <name evidence="7" type="ORF">SAMN02982922_1792</name>
</gene>
<dbReference type="Pfam" id="PF02630">
    <property type="entry name" value="SCO1-SenC"/>
    <property type="match status" value="1"/>
</dbReference>
<dbReference type="FunFam" id="3.40.30.10:FF:000013">
    <property type="entry name" value="Blast:Protein SCO1 homolog, mitochondrial"/>
    <property type="match status" value="1"/>
</dbReference>
<reference evidence="7 8" key="1">
    <citation type="submission" date="2017-04" db="EMBL/GenBank/DDBJ databases">
        <authorList>
            <person name="Afonso C.L."/>
            <person name="Miller P.J."/>
            <person name="Scott M.A."/>
            <person name="Spackman E."/>
            <person name="Goraichik I."/>
            <person name="Dimitrov K.M."/>
            <person name="Suarez D.L."/>
            <person name="Swayne D.E."/>
        </authorList>
    </citation>
    <scope>NUCLEOTIDE SEQUENCE [LARGE SCALE GENOMIC DNA]</scope>
    <source>
        <strain evidence="7 8">B5P</strain>
    </source>
</reference>
<dbReference type="CDD" id="cd02968">
    <property type="entry name" value="SCO"/>
    <property type="match status" value="1"/>
</dbReference>
<protein>
    <submittedName>
        <fullName evidence="7">Protein SCO1/2</fullName>
    </submittedName>
</protein>
<evidence type="ECO:0000256" key="3">
    <source>
        <dbReference type="PIRSR" id="PIRSR603782-1"/>
    </source>
</evidence>
<feature type="disulfide bond" description="Redox-active" evidence="4">
    <location>
        <begin position="130"/>
        <end position="134"/>
    </location>
</feature>
<keyword evidence="3" id="KW-0479">Metal-binding</keyword>
<proteinExistence type="inferred from homology"/>
<keyword evidence="6" id="KW-0812">Transmembrane</keyword>
<evidence type="ECO:0000256" key="6">
    <source>
        <dbReference type="SAM" id="Phobius"/>
    </source>
</evidence>
<feature type="binding site" evidence="3">
    <location>
        <position position="134"/>
    </location>
    <ligand>
        <name>Cu cation</name>
        <dbReference type="ChEBI" id="CHEBI:23378"/>
    </ligand>
</feature>
<dbReference type="RefSeq" id="WP_244561693.1">
    <property type="nucleotide sequence ID" value="NZ_FXBL01000004.1"/>
</dbReference>
<evidence type="ECO:0000256" key="1">
    <source>
        <dbReference type="ARBA" id="ARBA00010996"/>
    </source>
</evidence>
<dbReference type="GO" id="GO:0046872">
    <property type="term" value="F:metal ion binding"/>
    <property type="evidence" value="ECO:0007669"/>
    <property type="project" value="UniProtKB-KW"/>
</dbReference>
<name>A0A1X7NFU1_9HYPH</name>
<feature type="region of interest" description="Disordered" evidence="5">
    <location>
        <begin position="26"/>
        <end position="51"/>
    </location>
</feature>
<feature type="binding site" evidence="3">
    <location>
        <position position="218"/>
    </location>
    <ligand>
        <name>Cu cation</name>
        <dbReference type="ChEBI" id="CHEBI:23378"/>
    </ligand>
</feature>
<dbReference type="EMBL" id="FXBL01000004">
    <property type="protein sequence ID" value="SMH36580.1"/>
    <property type="molecule type" value="Genomic_DNA"/>
</dbReference>
<dbReference type="PANTHER" id="PTHR12151">
    <property type="entry name" value="ELECTRON TRANSPORT PROTIN SCO1/SENC FAMILY MEMBER"/>
    <property type="match status" value="1"/>
</dbReference>
<keyword evidence="4" id="KW-1015">Disulfide bond</keyword>
<dbReference type="AlphaFoldDB" id="A0A1X7NFU1"/>
<feature type="transmembrane region" description="Helical" evidence="6">
    <location>
        <begin position="63"/>
        <end position="83"/>
    </location>
</feature>
<keyword evidence="6" id="KW-0472">Membrane</keyword>
<evidence type="ECO:0000313" key="8">
    <source>
        <dbReference type="Proteomes" id="UP000193083"/>
    </source>
</evidence>